<evidence type="ECO:0000313" key="2">
    <source>
        <dbReference type="Proteomes" id="UP000240708"/>
    </source>
</evidence>
<sequence>MALNTIVYTKFRNAFEQKCFQLIVESYETSLYAKVIQLDWNENDISSELHRHLKENPLRLKWKVSTNVEADIPKDIPKAKGFSDKFPRIDFRLTSFISTYEFEYFFEAKNLKQNDSALKRRYIDTGINSFVSKKYENGSLIGYLLEGKVSETVKGINSLLVKDKRNAEILKLGSNNLLKSYFESNHSDIGMLKHLIFDFTTI</sequence>
<gene>
    <name evidence="1" type="ORF">CLV48_11910</name>
</gene>
<proteinExistence type="predicted"/>
<name>A0A2P8DM64_9BACT</name>
<evidence type="ECO:0000313" key="1">
    <source>
        <dbReference type="EMBL" id="PSK98311.1"/>
    </source>
</evidence>
<comment type="caution">
    <text evidence="1">The sequence shown here is derived from an EMBL/GenBank/DDBJ whole genome shotgun (WGS) entry which is preliminary data.</text>
</comment>
<organism evidence="1 2">
    <name type="scientific">Cecembia rubra</name>
    <dbReference type="NCBI Taxonomy" id="1485585"/>
    <lineage>
        <taxon>Bacteria</taxon>
        <taxon>Pseudomonadati</taxon>
        <taxon>Bacteroidota</taxon>
        <taxon>Cytophagia</taxon>
        <taxon>Cytophagales</taxon>
        <taxon>Cyclobacteriaceae</taxon>
        <taxon>Cecembia</taxon>
    </lineage>
</organism>
<dbReference type="AlphaFoldDB" id="A0A2P8DM64"/>
<protein>
    <submittedName>
        <fullName evidence="1">Uncharacterized protein</fullName>
    </submittedName>
</protein>
<dbReference type="EMBL" id="PYGF01000019">
    <property type="protein sequence ID" value="PSK98311.1"/>
    <property type="molecule type" value="Genomic_DNA"/>
</dbReference>
<dbReference type="RefSeq" id="WP_106569040.1">
    <property type="nucleotide sequence ID" value="NZ_PYGF01000019.1"/>
</dbReference>
<dbReference type="OrthoDB" id="1096161at2"/>
<dbReference type="Proteomes" id="UP000240708">
    <property type="component" value="Unassembled WGS sequence"/>
</dbReference>
<reference evidence="1 2" key="1">
    <citation type="submission" date="2018-03" db="EMBL/GenBank/DDBJ databases">
        <title>Genomic Encyclopedia of Archaeal and Bacterial Type Strains, Phase II (KMG-II): from individual species to whole genera.</title>
        <authorList>
            <person name="Goeker M."/>
        </authorList>
    </citation>
    <scope>NUCLEOTIDE SEQUENCE [LARGE SCALE GENOMIC DNA]</scope>
    <source>
        <strain evidence="1 2">DSM 28057</strain>
    </source>
</reference>
<keyword evidence="2" id="KW-1185">Reference proteome</keyword>
<accession>A0A2P8DM64</accession>